<keyword evidence="1" id="KW-0812">Transmembrane</keyword>
<proteinExistence type="predicted"/>
<evidence type="ECO:0000313" key="2">
    <source>
        <dbReference type="EMBL" id="KAJ8902626.1"/>
    </source>
</evidence>
<evidence type="ECO:0000256" key="1">
    <source>
        <dbReference type="SAM" id="Phobius"/>
    </source>
</evidence>
<dbReference type="Proteomes" id="UP001157974">
    <property type="component" value="Unassembled WGS sequence"/>
</dbReference>
<gene>
    <name evidence="2" type="ORF">NDN08_005946</name>
</gene>
<keyword evidence="3" id="KW-1185">Reference proteome</keyword>
<dbReference type="AlphaFoldDB" id="A0AAV8UMG5"/>
<feature type="transmembrane region" description="Helical" evidence="1">
    <location>
        <begin position="50"/>
        <end position="70"/>
    </location>
</feature>
<evidence type="ECO:0000313" key="3">
    <source>
        <dbReference type="Proteomes" id="UP001157974"/>
    </source>
</evidence>
<comment type="caution">
    <text evidence="2">The sequence shown here is derived from an EMBL/GenBank/DDBJ whole genome shotgun (WGS) entry which is preliminary data.</text>
</comment>
<sequence length="99" mass="11441">MVQVPVEQLISGGFEGLGRRVGSLFKEDTYKQAFDRMVKYYHKKPQLQGWHIFFGLSVVGYVSVLEMIVIRERLAKTESMQLPLPEKHVEHASEEPVHE</sequence>
<accession>A0AAV8UMG5</accession>
<protein>
    <submittedName>
        <fullName evidence="2">Uncharacterized protein</fullName>
    </submittedName>
</protein>
<reference evidence="2 3" key="1">
    <citation type="journal article" date="2023" name="Nat. Commun.">
        <title>Origin of minicircular mitochondrial genomes in red algae.</title>
        <authorList>
            <person name="Lee Y."/>
            <person name="Cho C.H."/>
            <person name="Lee Y.M."/>
            <person name="Park S.I."/>
            <person name="Yang J.H."/>
            <person name="West J.A."/>
            <person name="Bhattacharya D."/>
            <person name="Yoon H.S."/>
        </authorList>
    </citation>
    <scope>NUCLEOTIDE SEQUENCE [LARGE SCALE GENOMIC DNA]</scope>
    <source>
        <strain evidence="2 3">CCMP1338</strain>
        <tissue evidence="2">Whole cell</tissue>
    </source>
</reference>
<keyword evidence="1" id="KW-1133">Transmembrane helix</keyword>
<name>A0AAV8UMG5_9RHOD</name>
<keyword evidence="1" id="KW-0472">Membrane</keyword>
<dbReference type="EMBL" id="JAMWBK010000008">
    <property type="protein sequence ID" value="KAJ8902626.1"/>
    <property type="molecule type" value="Genomic_DNA"/>
</dbReference>
<organism evidence="2 3">
    <name type="scientific">Rhodosorus marinus</name>
    <dbReference type="NCBI Taxonomy" id="101924"/>
    <lineage>
        <taxon>Eukaryota</taxon>
        <taxon>Rhodophyta</taxon>
        <taxon>Stylonematophyceae</taxon>
        <taxon>Stylonematales</taxon>
        <taxon>Stylonemataceae</taxon>
        <taxon>Rhodosorus</taxon>
    </lineage>
</organism>